<comment type="caution">
    <text evidence="1">The sequence shown here is derived from an EMBL/GenBank/DDBJ whole genome shotgun (WGS) entry which is preliminary data.</text>
</comment>
<keyword evidence="2" id="KW-1185">Reference proteome</keyword>
<evidence type="ECO:0000313" key="1">
    <source>
        <dbReference type="EMBL" id="KAL3964733.1"/>
    </source>
</evidence>
<accession>A0ACC4EB01</accession>
<dbReference type="EMBL" id="JBGNUJ010000002">
    <property type="protein sequence ID" value="KAL3964733.1"/>
    <property type="molecule type" value="Genomic_DNA"/>
</dbReference>
<dbReference type="Proteomes" id="UP001638806">
    <property type="component" value="Unassembled WGS sequence"/>
</dbReference>
<organism evidence="1 2">
    <name type="scientific">Purpureocillium lilacinum</name>
    <name type="common">Paecilomyces lilacinus</name>
    <dbReference type="NCBI Taxonomy" id="33203"/>
    <lineage>
        <taxon>Eukaryota</taxon>
        <taxon>Fungi</taxon>
        <taxon>Dikarya</taxon>
        <taxon>Ascomycota</taxon>
        <taxon>Pezizomycotina</taxon>
        <taxon>Sordariomycetes</taxon>
        <taxon>Hypocreomycetidae</taxon>
        <taxon>Hypocreales</taxon>
        <taxon>Ophiocordycipitaceae</taxon>
        <taxon>Purpureocillium</taxon>
    </lineage>
</organism>
<protein>
    <submittedName>
        <fullName evidence="1">Uncharacterized protein</fullName>
    </submittedName>
</protein>
<reference evidence="1" key="1">
    <citation type="submission" date="2024-12" db="EMBL/GenBank/DDBJ databases">
        <title>Comparative genomics and development of molecular markers within Purpureocillium lilacinum and among Purpureocillium species.</title>
        <authorList>
            <person name="Yeh Z.-Y."/>
            <person name="Ni N.-T."/>
            <person name="Lo P.-H."/>
            <person name="Mushyakhwo K."/>
            <person name="Lin C.-F."/>
            <person name="Nai Y.-S."/>
        </authorList>
    </citation>
    <scope>NUCLEOTIDE SEQUENCE</scope>
    <source>
        <strain evidence="1">NCHU-NPUST-175</strain>
    </source>
</reference>
<gene>
    <name evidence="1" type="ORF">ACCO45_001737</name>
</gene>
<evidence type="ECO:0000313" key="2">
    <source>
        <dbReference type="Proteomes" id="UP001638806"/>
    </source>
</evidence>
<sequence>MNPAFTIVAYALFGVGAGLPSQSMWIEGVCVTNGNACVVVHPDSCETRSVACARDMPCHYRYDSCRASRTMKQAECSIDVEWSRFLVAISLAAYSALPMYSTHAVSETCKFVFNSCQSH</sequence>
<proteinExistence type="predicted"/>
<name>A0ACC4EB01_PURLI</name>